<evidence type="ECO:0000259" key="2">
    <source>
        <dbReference type="Pfam" id="PF01965"/>
    </source>
</evidence>
<keyword evidence="3" id="KW-0645">Protease</keyword>
<feature type="signal peptide" evidence="1">
    <location>
        <begin position="1"/>
        <end position="26"/>
    </location>
</feature>
<dbReference type="GO" id="GO:0008233">
    <property type="term" value="F:peptidase activity"/>
    <property type="evidence" value="ECO:0007669"/>
    <property type="project" value="UniProtKB-KW"/>
</dbReference>
<dbReference type="CDD" id="cd03139">
    <property type="entry name" value="GATase1_PfpI_2"/>
    <property type="match status" value="1"/>
</dbReference>
<dbReference type="InterPro" id="IPR029062">
    <property type="entry name" value="Class_I_gatase-like"/>
</dbReference>
<dbReference type="RefSeq" id="WP_184065098.1">
    <property type="nucleotide sequence ID" value="NZ_JACHNZ010000005.1"/>
</dbReference>
<keyword evidence="3" id="KW-0378">Hydrolase</keyword>
<protein>
    <submittedName>
        <fullName evidence="3">Putative intracellular protease/amidase</fullName>
    </submittedName>
</protein>
<feature type="domain" description="DJ-1/PfpI" evidence="2">
    <location>
        <begin position="45"/>
        <end position="205"/>
    </location>
</feature>
<reference evidence="3 4" key="1">
    <citation type="submission" date="2020-08" db="EMBL/GenBank/DDBJ databases">
        <title>Genomic Encyclopedia of Type Strains, Phase IV (KMG-IV): sequencing the most valuable type-strain genomes for metagenomic binning, comparative biology and taxonomic classification.</title>
        <authorList>
            <person name="Goeker M."/>
        </authorList>
    </citation>
    <scope>NUCLEOTIDE SEQUENCE [LARGE SCALE GENOMIC DNA]</scope>
    <source>
        <strain evidence="3 4">DSM 17328</strain>
    </source>
</reference>
<organism evidence="3 4">
    <name type="scientific">Sphingosinicella soli</name>
    <dbReference type="NCBI Taxonomy" id="333708"/>
    <lineage>
        <taxon>Bacteria</taxon>
        <taxon>Pseudomonadati</taxon>
        <taxon>Pseudomonadota</taxon>
        <taxon>Alphaproteobacteria</taxon>
        <taxon>Sphingomonadales</taxon>
        <taxon>Sphingosinicellaceae</taxon>
        <taxon>Sphingosinicella</taxon>
    </lineage>
</organism>
<dbReference type="GO" id="GO:0006508">
    <property type="term" value="P:proteolysis"/>
    <property type="evidence" value="ECO:0007669"/>
    <property type="project" value="UniProtKB-KW"/>
</dbReference>
<dbReference type="PANTHER" id="PTHR43130">
    <property type="entry name" value="ARAC-FAMILY TRANSCRIPTIONAL REGULATOR"/>
    <property type="match status" value="1"/>
</dbReference>
<dbReference type="AlphaFoldDB" id="A0A7W7AZG4"/>
<dbReference type="GO" id="GO:0006355">
    <property type="term" value="P:regulation of DNA-templated transcription"/>
    <property type="evidence" value="ECO:0007669"/>
    <property type="project" value="TreeGrafter"/>
</dbReference>
<name>A0A7W7AZG4_9SPHN</name>
<dbReference type="InterPro" id="IPR002818">
    <property type="entry name" value="DJ-1/PfpI"/>
</dbReference>
<sequence>MSQPIDRRAFAALGLAGALLATGARAQHTAPADAPVTQAPKKTHITMLLYPGTTVLDWVGPYEALWRVPGIEFVLAGKTTELMKSESGIIDYKANVALADIDRTDVLIIPGGAKGVMDAANDPVIAEWVRRIDRTTTYTVGICTGSLFLSQLGLLKGRRATSYWKFTNMLESGGATFVPERWVRDGKYWTSAGVSAGMDATLALIADLYGPKQAMMAQLAIEYDPKPPFDAGSVRTAPKDVIEALGGVAPPHAH</sequence>
<evidence type="ECO:0000313" key="3">
    <source>
        <dbReference type="EMBL" id="MBB4631064.1"/>
    </source>
</evidence>
<dbReference type="InterPro" id="IPR052158">
    <property type="entry name" value="INH-QAR"/>
</dbReference>
<gene>
    <name evidence="3" type="ORF">GGQ98_000671</name>
</gene>
<dbReference type="Pfam" id="PF01965">
    <property type="entry name" value="DJ-1_PfpI"/>
    <property type="match status" value="1"/>
</dbReference>
<evidence type="ECO:0000313" key="4">
    <source>
        <dbReference type="Proteomes" id="UP000566324"/>
    </source>
</evidence>
<dbReference type="PANTHER" id="PTHR43130:SF2">
    <property type="entry name" value="DJ-1_PFPI DOMAIN-CONTAINING PROTEIN"/>
    <property type="match status" value="1"/>
</dbReference>
<dbReference type="PROSITE" id="PS51318">
    <property type="entry name" value="TAT"/>
    <property type="match status" value="1"/>
</dbReference>
<dbReference type="EMBL" id="JACHNZ010000005">
    <property type="protein sequence ID" value="MBB4631064.1"/>
    <property type="molecule type" value="Genomic_DNA"/>
</dbReference>
<dbReference type="InterPro" id="IPR006311">
    <property type="entry name" value="TAT_signal"/>
</dbReference>
<proteinExistence type="predicted"/>
<comment type="caution">
    <text evidence="3">The sequence shown here is derived from an EMBL/GenBank/DDBJ whole genome shotgun (WGS) entry which is preliminary data.</text>
</comment>
<dbReference type="SUPFAM" id="SSF52317">
    <property type="entry name" value="Class I glutamine amidotransferase-like"/>
    <property type="match status" value="1"/>
</dbReference>
<accession>A0A7W7AZG4</accession>
<evidence type="ECO:0000256" key="1">
    <source>
        <dbReference type="SAM" id="SignalP"/>
    </source>
</evidence>
<keyword evidence="1" id="KW-0732">Signal</keyword>
<keyword evidence="4" id="KW-1185">Reference proteome</keyword>
<dbReference type="Proteomes" id="UP000566324">
    <property type="component" value="Unassembled WGS sequence"/>
</dbReference>
<dbReference type="Gene3D" id="3.40.50.880">
    <property type="match status" value="1"/>
</dbReference>
<feature type="chain" id="PRO_5030903215" evidence="1">
    <location>
        <begin position="27"/>
        <end position="254"/>
    </location>
</feature>